<evidence type="ECO:0000313" key="2">
    <source>
        <dbReference type="EMBL" id="EFJ12503.1"/>
    </source>
</evidence>
<gene>
    <name evidence="2" type="primary">BAHDe8-2</name>
    <name evidence="2" type="ORF">SELMODRAFT_450188</name>
</gene>
<evidence type="ECO:0000256" key="1">
    <source>
        <dbReference type="ARBA" id="ARBA00009861"/>
    </source>
</evidence>
<dbReference type="STRING" id="88036.D8SSK4"/>
<dbReference type="EC" id="2.3.1.-" evidence="2"/>
<dbReference type="GO" id="GO:0016747">
    <property type="term" value="F:acyltransferase activity, transferring groups other than amino-acyl groups"/>
    <property type="evidence" value="ECO:0000318"/>
    <property type="project" value="GO_Central"/>
</dbReference>
<accession>D8SSK4</accession>
<dbReference type="KEGG" id="smo:SELMODRAFT_450188"/>
<dbReference type="EMBL" id="GL377638">
    <property type="protein sequence ID" value="EFJ12503.1"/>
    <property type="molecule type" value="Genomic_DNA"/>
</dbReference>
<keyword evidence="2" id="KW-0012">Acyltransferase</keyword>
<proteinExistence type="inferred from homology"/>
<name>D8SSK4_SELML</name>
<reference evidence="2 3" key="1">
    <citation type="journal article" date="2011" name="Science">
        <title>The Selaginella genome identifies genetic changes associated with the evolution of vascular plants.</title>
        <authorList>
            <person name="Banks J.A."/>
            <person name="Nishiyama T."/>
            <person name="Hasebe M."/>
            <person name="Bowman J.L."/>
            <person name="Gribskov M."/>
            <person name="dePamphilis C."/>
            <person name="Albert V.A."/>
            <person name="Aono N."/>
            <person name="Aoyama T."/>
            <person name="Ambrose B.A."/>
            <person name="Ashton N.W."/>
            <person name="Axtell M.J."/>
            <person name="Barker E."/>
            <person name="Barker M.S."/>
            <person name="Bennetzen J.L."/>
            <person name="Bonawitz N.D."/>
            <person name="Chapple C."/>
            <person name="Cheng C."/>
            <person name="Correa L.G."/>
            <person name="Dacre M."/>
            <person name="DeBarry J."/>
            <person name="Dreyer I."/>
            <person name="Elias M."/>
            <person name="Engstrom E.M."/>
            <person name="Estelle M."/>
            <person name="Feng L."/>
            <person name="Finet C."/>
            <person name="Floyd S.K."/>
            <person name="Frommer W.B."/>
            <person name="Fujita T."/>
            <person name="Gramzow L."/>
            <person name="Gutensohn M."/>
            <person name="Harholt J."/>
            <person name="Hattori M."/>
            <person name="Heyl A."/>
            <person name="Hirai T."/>
            <person name="Hiwatashi Y."/>
            <person name="Ishikawa M."/>
            <person name="Iwata M."/>
            <person name="Karol K.G."/>
            <person name="Koehler B."/>
            <person name="Kolukisaoglu U."/>
            <person name="Kubo M."/>
            <person name="Kurata T."/>
            <person name="Lalonde S."/>
            <person name="Li K."/>
            <person name="Li Y."/>
            <person name="Litt A."/>
            <person name="Lyons E."/>
            <person name="Manning G."/>
            <person name="Maruyama T."/>
            <person name="Michael T.P."/>
            <person name="Mikami K."/>
            <person name="Miyazaki S."/>
            <person name="Morinaga S."/>
            <person name="Murata T."/>
            <person name="Mueller-Roeber B."/>
            <person name="Nelson D.R."/>
            <person name="Obara M."/>
            <person name="Oguri Y."/>
            <person name="Olmstead R.G."/>
            <person name="Onodera N."/>
            <person name="Petersen B.L."/>
            <person name="Pils B."/>
            <person name="Prigge M."/>
            <person name="Rensing S.A."/>
            <person name="Riano-Pachon D.M."/>
            <person name="Roberts A.W."/>
            <person name="Sato Y."/>
            <person name="Scheller H.V."/>
            <person name="Schulz B."/>
            <person name="Schulz C."/>
            <person name="Shakirov E.V."/>
            <person name="Shibagaki N."/>
            <person name="Shinohara N."/>
            <person name="Shippen D.E."/>
            <person name="Soerensen I."/>
            <person name="Sotooka R."/>
            <person name="Sugimoto N."/>
            <person name="Sugita M."/>
            <person name="Sumikawa N."/>
            <person name="Tanurdzic M."/>
            <person name="Theissen G."/>
            <person name="Ulvskov P."/>
            <person name="Wakazuki S."/>
            <person name="Weng J.K."/>
            <person name="Willats W.W."/>
            <person name="Wipf D."/>
            <person name="Wolf P.G."/>
            <person name="Yang L."/>
            <person name="Zimmer A.D."/>
            <person name="Zhu Q."/>
            <person name="Mitros T."/>
            <person name="Hellsten U."/>
            <person name="Loque D."/>
            <person name="Otillar R."/>
            <person name="Salamov A."/>
            <person name="Schmutz J."/>
            <person name="Shapiro H."/>
            <person name="Lindquist E."/>
            <person name="Lucas S."/>
            <person name="Rokhsar D."/>
            <person name="Grigoriev I.V."/>
        </authorList>
    </citation>
    <scope>NUCLEOTIDE SEQUENCE [LARGE SCALE GENOMIC DNA]</scope>
</reference>
<evidence type="ECO:0000313" key="3">
    <source>
        <dbReference type="Proteomes" id="UP000001514"/>
    </source>
</evidence>
<dbReference type="InParanoid" id="D8SSK4"/>
<dbReference type="HOGENOM" id="CLU_014546_2_2_1"/>
<dbReference type="Proteomes" id="UP000001514">
    <property type="component" value="Unassembled WGS sequence"/>
</dbReference>
<dbReference type="Gramene" id="EFJ12503">
    <property type="protein sequence ID" value="EFJ12503"/>
    <property type="gene ID" value="SELMODRAFT_450188"/>
</dbReference>
<dbReference type="PANTHER" id="PTHR31642:SF231">
    <property type="entry name" value="BAHD FAMILY ACYLTRANSFERASE, CLADE V"/>
    <property type="match status" value="1"/>
</dbReference>
<dbReference type="Gene3D" id="3.30.559.10">
    <property type="entry name" value="Chloramphenicol acetyltransferase-like domain"/>
    <property type="match status" value="2"/>
</dbReference>
<dbReference type="eggNOG" id="ENOG502QT8C">
    <property type="taxonomic scope" value="Eukaryota"/>
</dbReference>
<dbReference type="OrthoDB" id="671439at2759"/>
<keyword evidence="2" id="KW-0808">Transferase</keyword>
<keyword evidence="3" id="KW-1185">Reference proteome</keyword>
<protein>
    <submittedName>
        <fullName evidence="2">BAHD family acyltransferase, clade V</fullName>
        <ecNumber evidence="2">2.3.1.-</ecNumber>
    </submittedName>
</protein>
<dbReference type="Pfam" id="PF02458">
    <property type="entry name" value="Transferase"/>
    <property type="match status" value="1"/>
</dbReference>
<dbReference type="PANTHER" id="PTHR31642">
    <property type="entry name" value="TRICHOTHECENE 3-O-ACETYLTRANSFERASE"/>
    <property type="match status" value="1"/>
</dbReference>
<sequence length="440" mass="48541">MGQHVFVEEVSVLKPPISTPCTTLFLHNLEQQLFFPVEMLFSYKVDSPGSTRNVAHVVRDALQQVLVPYYFVAGRIRVNEEQGRVELDCNGAGVLFASASCSSTIRDAGDLRMPNPSARNFLVFPTEMPMEICDVPLVTIQVTRFICGGFIVGILASHAIFDGTAGCEFYDAIARTARGDLNPATMTFNLDRSVFRSSNPPRPTLDHPELVSMPDVPAKLIFSPAHYHPSKSLLPGFSFKLFSFTPAMLDSLKKKALSDGTIARCSSFEALTAHIWQARAKASHDSHATTKVANLFVVVNVRHKVKNIPKDFVGNAVVAAPSCDTTVEDLCNATLSLCVRKVQAAIRRGTEEYVRSVVDWCEDRHGIIDLPGGMIITPWSKLAFHKLDFGWGNPDYVTSAVHDRKEYVVLLSNCMGDGGVDVFMGMEFEKMGKLEDFLMV</sequence>
<organism evidence="3">
    <name type="scientific">Selaginella moellendorffii</name>
    <name type="common">Spikemoss</name>
    <dbReference type="NCBI Taxonomy" id="88036"/>
    <lineage>
        <taxon>Eukaryota</taxon>
        <taxon>Viridiplantae</taxon>
        <taxon>Streptophyta</taxon>
        <taxon>Embryophyta</taxon>
        <taxon>Tracheophyta</taxon>
        <taxon>Lycopodiopsida</taxon>
        <taxon>Selaginellales</taxon>
        <taxon>Selaginellaceae</taxon>
        <taxon>Selaginella</taxon>
    </lineage>
</organism>
<dbReference type="InterPro" id="IPR050317">
    <property type="entry name" value="Plant_Fungal_Acyltransferase"/>
</dbReference>
<dbReference type="GeneID" id="9649249"/>
<dbReference type="AlphaFoldDB" id="D8SSK4"/>
<comment type="similarity">
    <text evidence="1">Belongs to the plant acyltransferase family.</text>
</comment>
<dbReference type="InterPro" id="IPR023213">
    <property type="entry name" value="CAT-like_dom_sf"/>
</dbReference>